<dbReference type="RefSeq" id="WP_160751742.1">
    <property type="nucleotide sequence ID" value="NZ_WTYA01000001.1"/>
</dbReference>
<keyword evidence="3" id="KW-1185">Reference proteome</keyword>
<dbReference type="PANTHER" id="PTHR30005">
    <property type="entry name" value="EXOPOLYPHOSPHATASE"/>
    <property type="match status" value="1"/>
</dbReference>
<reference evidence="2 3" key="1">
    <citation type="submission" date="2019-12" db="EMBL/GenBank/DDBJ databases">
        <title>Genomic-based taxomic classification of the family Erythrobacteraceae.</title>
        <authorList>
            <person name="Xu L."/>
        </authorList>
    </citation>
    <scope>NUCLEOTIDE SEQUENCE [LARGE SCALE GENOMIC DNA]</scope>
    <source>
        <strain evidence="2 3">KEMB 9005-328</strain>
    </source>
</reference>
<dbReference type="Gene3D" id="3.30.420.40">
    <property type="match status" value="1"/>
</dbReference>
<evidence type="ECO:0000259" key="1">
    <source>
        <dbReference type="Pfam" id="PF02541"/>
    </source>
</evidence>
<dbReference type="Gene3D" id="1.10.3210.10">
    <property type="entry name" value="Hypothetical protein af1432"/>
    <property type="match status" value="1"/>
</dbReference>
<dbReference type="InterPro" id="IPR050273">
    <property type="entry name" value="GppA/Ppx_hydrolase"/>
</dbReference>
<dbReference type="InterPro" id="IPR003695">
    <property type="entry name" value="Ppx_GppA_N"/>
</dbReference>
<accession>A0A845AF86</accession>
<dbReference type="InterPro" id="IPR043129">
    <property type="entry name" value="ATPase_NBD"/>
</dbReference>
<dbReference type="Gene3D" id="3.30.420.150">
    <property type="entry name" value="Exopolyphosphatase. Domain 2"/>
    <property type="match status" value="1"/>
</dbReference>
<dbReference type="EMBL" id="WTYA01000001">
    <property type="protein sequence ID" value="MXP27455.1"/>
    <property type="molecule type" value="Genomic_DNA"/>
</dbReference>
<dbReference type="OrthoDB" id="3698573at2"/>
<name>A0A845AF86_9SPHN</name>
<sequence>MITGATRTRNGKRRSHETARAVIDIGSNTVRLVIYGGPSRAPTVLWNEKVAARLGRDLAASGTIPDEAMDEALSALARYAVILRDWEITEVEAVATAAPRDADNGMLFLDRAASHGLDIRLLSGEEEACASAYGAIGAFPGACGTVIDLGGGSLELVVIGDGECREAASLRLGTLRLPAMRAKGNFTKKVRKALDEAGWAHNEPGPFYMVGGTWRAFATYAMRASEYPLTDPHGFELPAEEAARLATKLMRLRPEKLANIRGISSMRAEKLPDAAALLQVLMAEICPEQLVFSSWGLREGLHYQRLEPLEQAKDPLLAGVAAFAGTRGASVTDAALLAGWSAAVARHGSAQNERLRLAAAQLALALHRVEPNLRAAHAQEWALDKRWIDCDGRSRAMLAAALLGSLGITAMPERIRLLANEDELGEAITWGMAYRLAQRLGATARGALSASALATEDDRLTLSIAEDHAALAVYPVIKDLANLAFRLDREPHIEISAGVQEDI</sequence>
<dbReference type="CDD" id="cd24052">
    <property type="entry name" value="ASKHA_NBD_HpPPX-GppA-like"/>
    <property type="match status" value="1"/>
</dbReference>
<dbReference type="SUPFAM" id="SSF53067">
    <property type="entry name" value="Actin-like ATPase domain"/>
    <property type="match status" value="2"/>
</dbReference>
<proteinExistence type="predicted"/>
<dbReference type="AlphaFoldDB" id="A0A845AF86"/>
<dbReference type="PANTHER" id="PTHR30005:SF0">
    <property type="entry name" value="RETROGRADE REGULATION PROTEIN 2"/>
    <property type="match status" value="1"/>
</dbReference>
<gene>
    <name evidence="2" type="ORF">GRI58_01290</name>
</gene>
<dbReference type="Proteomes" id="UP000439780">
    <property type="component" value="Unassembled WGS sequence"/>
</dbReference>
<feature type="domain" description="Ppx/GppA phosphatase N-terminal" evidence="1">
    <location>
        <begin position="41"/>
        <end position="306"/>
    </location>
</feature>
<evidence type="ECO:0000313" key="2">
    <source>
        <dbReference type="EMBL" id="MXP27455.1"/>
    </source>
</evidence>
<organism evidence="2 3">
    <name type="scientific">Qipengyuania algicida</name>
    <dbReference type="NCBI Taxonomy" id="1836209"/>
    <lineage>
        <taxon>Bacteria</taxon>
        <taxon>Pseudomonadati</taxon>
        <taxon>Pseudomonadota</taxon>
        <taxon>Alphaproteobacteria</taxon>
        <taxon>Sphingomonadales</taxon>
        <taxon>Erythrobacteraceae</taxon>
        <taxon>Qipengyuania</taxon>
    </lineage>
</organism>
<protein>
    <submittedName>
        <fullName evidence="2">Ppx/GppA family phosphatase</fullName>
    </submittedName>
</protein>
<comment type="caution">
    <text evidence="2">The sequence shown here is derived from an EMBL/GenBank/DDBJ whole genome shotgun (WGS) entry which is preliminary data.</text>
</comment>
<evidence type="ECO:0000313" key="3">
    <source>
        <dbReference type="Proteomes" id="UP000439780"/>
    </source>
</evidence>
<dbReference type="Pfam" id="PF02541">
    <property type="entry name" value="Ppx-GppA"/>
    <property type="match status" value="1"/>
</dbReference>